<dbReference type="Gene3D" id="3.40.50.300">
    <property type="entry name" value="P-loop containing nucleotide triphosphate hydrolases"/>
    <property type="match status" value="1"/>
</dbReference>
<protein>
    <recommendedName>
        <fullName evidence="3">AAA+ ATPase domain-containing protein</fullName>
    </recommendedName>
</protein>
<organism evidence="1 2">
    <name type="scientific">Candidatus Methylumidiphilus alinenensis</name>
    <dbReference type="NCBI Taxonomy" id="2202197"/>
    <lineage>
        <taxon>Bacteria</taxon>
        <taxon>Pseudomonadati</taxon>
        <taxon>Pseudomonadota</taxon>
        <taxon>Gammaproteobacteria</taxon>
        <taxon>Methylococcales</taxon>
        <taxon>Candidatus Methylumidiphilus</taxon>
    </lineage>
</organism>
<name>A0A2W4TKA5_9GAMM</name>
<evidence type="ECO:0000313" key="2">
    <source>
        <dbReference type="Proteomes" id="UP000249396"/>
    </source>
</evidence>
<dbReference type="SUPFAM" id="SSF52540">
    <property type="entry name" value="P-loop containing nucleoside triphosphate hydrolases"/>
    <property type="match status" value="1"/>
</dbReference>
<dbReference type="InterPro" id="IPR027417">
    <property type="entry name" value="P-loop_NTPase"/>
</dbReference>
<accession>A0A2W4TKA5</accession>
<reference evidence="1 2" key="1">
    <citation type="journal article" date="2018" name="Aquat. Microb. Ecol.">
        <title>Gammaproteobacterial methanotrophs dominate.</title>
        <authorList>
            <person name="Rissanen A.J."/>
            <person name="Saarenheimo J."/>
            <person name="Tiirola M."/>
            <person name="Peura S."/>
            <person name="Aalto S.L."/>
            <person name="Karvinen A."/>
            <person name="Nykanen H."/>
        </authorList>
    </citation>
    <scope>NUCLEOTIDE SEQUENCE [LARGE SCALE GENOMIC DNA]</scope>
    <source>
        <strain evidence="1">AMbin10</strain>
    </source>
</reference>
<gene>
    <name evidence="1" type="ORF">DM484_02315</name>
</gene>
<dbReference type="PANTHER" id="PTHR34301">
    <property type="entry name" value="DNA-BINDING PROTEIN-RELATED"/>
    <property type="match status" value="1"/>
</dbReference>
<sequence length="516" mass="59130">MNTLENTTNPFVYTSPILKDKSVTREKIVKEIYDDINSKTCISIMASRQTGKTTLLNALDSEFTDKYIYIHINLEACGFYDIKEVTHEFWSKTKHLIYHYDSTTPDRIIDYFRLLHNNKPIIFLIDEICPNREVAAELLRHIRAYYMESFVDKSKHKHVFVIAGSTDLGDLTMEENYLISPFNIAEKIYLPDFTPSETQGLITRLSDDKFSEIQISKIYETTLGHPYLVQYVCHHLYKLDSKEIDDQLDKLSEFLENVGLDSTTHIQTMVSNLFGTDKLNSNLTKVLEAILNGANLPFSLSSKIIRDLYLQGCIRDNQGVCAIRNPIYQHVFEKQFKLAKQLQAIMDTGSQTPTGMISESRLTEILQQQAESIKQLSDYFQGPQLSNYSGYVAAEIFVDNGSEADSAEKTWTMRVQFTQEQPIDISDSSSACYEKIVVRDGQDTPEVEFTVFLYSETLQATTSRQIIKLEREAHDLIPELNFTLKSIDDSITNHRIYVQVLQGTRLIQTLTVNLAL</sequence>
<dbReference type="AlphaFoldDB" id="A0A2W4TKA5"/>
<evidence type="ECO:0008006" key="3">
    <source>
        <dbReference type="Google" id="ProtNLM"/>
    </source>
</evidence>
<dbReference type="Proteomes" id="UP000249396">
    <property type="component" value="Unassembled WGS sequence"/>
</dbReference>
<dbReference type="EMBL" id="QJPH01000143">
    <property type="protein sequence ID" value="PZN84814.1"/>
    <property type="molecule type" value="Genomic_DNA"/>
</dbReference>
<proteinExistence type="predicted"/>
<dbReference type="PANTHER" id="PTHR34301:SF8">
    <property type="entry name" value="ATPASE DOMAIN-CONTAINING PROTEIN"/>
    <property type="match status" value="1"/>
</dbReference>
<evidence type="ECO:0000313" key="1">
    <source>
        <dbReference type="EMBL" id="PZN84814.1"/>
    </source>
</evidence>
<comment type="caution">
    <text evidence="1">The sequence shown here is derived from an EMBL/GenBank/DDBJ whole genome shotgun (WGS) entry which is preliminary data.</text>
</comment>
<dbReference type="Pfam" id="PF14516">
    <property type="entry name" value="AAA_35"/>
    <property type="match status" value="1"/>
</dbReference>